<organism evidence="3 4">
    <name type="scientific">Metabacillus sediminilitoris</name>
    <dbReference type="NCBI Taxonomy" id="2567941"/>
    <lineage>
        <taxon>Bacteria</taxon>
        <taxon>Bacillati</taxon>
        <taxon>Bacillota</taxon>
        <taxon>Bacilli</taxon>
        <taxon>Bacillales</taxon>
        <taxon>Bacillaceae</taxon>
        <taxon>Metabacillus</taxon>
    </lineage>
</organism>
<proteinExistence type="inferred from homology"/>
<feature type="coiled-coil region" evidence="2">
    <location>
        <begin position="18"/>
        <end position="48"/>
    </location>
</feature>
<gene>
    <name evidence="3" type="ORF">E6W99_03205</name>
</gene>
<dbReference type="OrthoDB" id="7182479at2"/>
<keyword evidence="4" id="KW-1185">Reference proteome</keyword>
<dbReference type="PROSITE" id="PS51756">
    <property type="entry name" value="LXG"/>
    <property type="match status" value="1"/>
</dbReference>
<dbReference type="EMBL" id="SSNT01000002">
    <property type="protein sequence ID" value="THF82452.1"/>
    <property type="molecule type" value="Genomic_DNA"/>
</dbReference>
<dbReference type="PANTHER" id="PTHR34976">
    <property type="entry name" value="RIBONUCLEASE YQCG-RELATED"/>
    <property type="match status" value="1"/>
</dbReference>
<evidence type="ECO:0000256" key="1">
    <source>
        <dbReference type="ARBA" id="ARBA00034117"/>
    </source>
</evidence>
<evidence type="ECO:0000256" key="2">
    <source>
        <dbReference type="SAM" id="Coils"/>
    </source>
</evidence>
<reference evidence="3 4" key="1">
    <citation type="submission" date="2019-04" db="EMBL/GenBank/DDBJ databases">
        <title>Bacillus sediminilitoris sp. nov., isolated from a tidal flat sediment on the East China Sea.</title>
        <authorList>
            <person name="Wei Y."/>
            <person name="Mao H."/>
            <person name="Fang J."/>
        </authorList>
    </citation>
    <scope>NUCLEOTIDE SEQUENCE [LARGE SCALE GENOMIC DNA]</scope>
    <source>
        <strain evidence="3 4">DSL-17</strain>
    </source>
</reference>
<protein>
    <submittedName>
        <fullName evidence="3">Uncharacterized protein</fullName>
    </submittedName>
</protein>
<dbReference type="InterPro" id="IPR006829">
    <property type="entry name" value="LXG_dom"/>
</dbReference>
<dbReference type="AlphaFoldDB" id="A0A4S4C3X7"/>
<evidence type="ECO:0000313" key="4">
    <source>
        <dbReference type="Proteomes" id="UP000310334"/>
    </source>
</evidence>
<name>A0A4S4C3X7_9BACI</name>
<dbReference type="InterPro" id="IPR051768">
    <property type="entry name" value="Bact_secretion_toxin"/>
</dbReference>
<evidence type="ECO:0000313" key="3">
    <source>
        <dbReference type="EMBL" id="THF82452.1"/>
    </source>
</evidence>
<sequence>MKKEKSVPVKVFEAKTLIDSVEARVNQYQELQENLDQLKRKCLDIVNLDDNLKGKGAAAIKGFFQAHIDVIDAWLRLIMKRIAFFNGIAGTTEDRNLAGMTVIDIPFLENELPLAGNFAEELVTSQQGEVQKIFSRIDDLIELDLYSNERFLEHMDRAESKRRDTITAVGNLDRELTTEYRITESDEYFVETLLQQLQDATRQGNQLSPVHFNAKTFKTSEVYQLKKQSEIQAKEYLSYKEEQTKFREQLKNKQEEQEKLS</sequence>
<keyword evidence="2" id="KW-0175">Coiled coil</keyword>
<accession>A0A4S4C3X7</accession>
<dbReference type="PANTHER" id="PTHR34976:SF2">
    <property type="entry name" value="TYPE VII SECRETION SYSTEM PROTEIN ESSD"/>
    <property type="match status" value="1"/>
</dbReference>
<dbReference type="Pfam" id="PF04740">
    <property type="entry name" value="LXG"/>
    <property type="match status" value="1"/>
</dbReference>
<comment type="similarity">
    <text evidence="1">In the N-terminal section; belongs to the LXG family.</text>
</comment>
<comment type="caution">
    <text evidence="3">The sequence shown here is derived from an EMBL/GenBank/DDBJ whole genome shotgun (WGS) entry which is preliminary data.</text>
</comment>
<dbReference type="Proteomes" id="UP000310334">
    <property type="component" value="Unassembled WGS sequence"/>
</dbReference>